<protein>
    <recommendedName>
        <fullName evidence="3">RNase H type-1 domain-containing protein</fullName>
    </recommendedName>
</protein>
<proteinExistence type="predicted"/>
<dbReference type="InParanoid" id="B9RUG3"/>
<reference evidence="2" key="1">
    <citation type="journal article" date="2010" name="Nat. Biotechnol.">
        <title>Draft genome sequence of the oilseed species Ricinus communis.</title>
        <authorList>
            <person name="Chan A.P."/>
            <person name="Crabtree J."/>
            <person name="Zhao Q."/>
            <person name="Lorenzi H."/>
            <person name="Orvis J."/>
            <person name="Puiu D."/>
            <person name="Melake-Berhan A."/>
            <person name="Jones K.M."/>
            <person name="Redman J."/>
            <person name="Chen G."/>
            <person name="Cahoon E.B."/>
            <person name="Gedil M."/>
            <person name="Stanke M."/>
            <person name="Haas B.J."/>
            <person name="Wortman J.R."/>
            <person name="Fraser-Liggett C.M."/>
            <person name="Ravel J."/>
            <person name="Rabinowicz P.D."/>
        </authorList>
    </citation>
    <scope>NUCLEOTIDE SEQUENCE [LARGE SCALE GENOMIC DNA]</scope>
    <source>
        <strain evidence="2">cv. Hale</strain>
    </source>
</reference>
<gene>
    <name evidence="1" type="ORF">RCOM_0852660</name>
</gene>
<name>B9RUG3_RICCO</name>
<dbReference type="Proteomes" id="UP000008311">
    <property type="component" value="Unassembled WGS sequence"/>
</dbReference>
<dbReference type="AlphaFoldDB" id="B9RUG3"/>
<evidence type="ECO:0000313" key="2">
    <source>
        <dbReference type="Proteomes" id="UP000008311"/>
    </source>
</evidence>
<sequence length="63" mass="7039">MSKSYTILCPKLTEALSLREALSWIKGHQLCNVNVEMDALAVVDAKVSEPSRSLSWTRVCFLV</sequence>
<evidence type="ECO:0008006" key="3">
    <source>
        <dbReference type="Google" id="ProtNLM"/>
    </source>
</evidence>
<dbReference type="EMBL" id="EQ973817">
    <property type="protein sequence ID" value="EEF44950.1"/>
    <property type="molecule type" value="Genomic_DNA"/>
</dbReference>
<evidence type="ECO:0000313" key="1">
    <source>
        <dbReference type="EMBL" id="EEF44950.1"/>
    </source>
</evidence>
<accession>B9RUG3</accession>
<keyword evidence="2" id="KW-1185">Reference proteome</keyword>
<organism evidence="1 2">
    <name type="scientific">Ricinus communis</name>
    <name type="common">Castor bean</name>
    <dbReference type="NCBI Taxonomy" id="3988"/>
    <lineage>
        <taxon>Eukaryota</taxon>
        <taxon>Viridiplantae</taxon>
        <taxon>Streptophyta</taxon>
        <taxon>Embryophyta</taxon>
        <taxon>Tracheophyta</taxon>
        <taxon>Spermatophyta</taxon>
        <taxon>Magnoliopsida</taxon>
        <taxon>eudicotyledons</taxon>
        <taxon>Gunneridae</taxon>
        <taxon>Pentapetalae</taxon>
        <taxon>rosids</taxon>
        <taxon>fabids</taxon>
        <taxon>Malpighiales</taxon>
        <taxon>Euphorbiaceae</taxon>
        <taxon>Acalyphoideae</taxon>
        <taxon>Acalypheae</taxon>
        <taxon>Ricinus</taxon>
    </lineage>
</organism>